<protein>
    <submittedName>
        <fullName evidence="1">Uncharacterized protein</fullName>
    </submittedName>
</protein>
<accession>A0A0F6TPS8</accession>
<organism evidence="1 2">
    <name type="scientific">Kangiella geojedonensis</name>
    <dbReference type="NCBI Taxonomy" id="914150"/>
    <lineage>
        <taxon>Bacteria</taxon>
        <taxon>Pseudomonadati</taxon>
        <taxon>Pseudomonadota</taxon>
        <taxon>Gammaproteobacteria</taxon>
        <taxon>Kangiellales</taxon>
        <taxon>Kangiellaceae</taxon>
        <taxon>Kangiella</taxon>
    </lineage>
</organism>
<evidence type="ECO:0000313" key="2">
    <source>
        <dbReference type="Proteomes" id="UP000034071"/>
    </source>
</evidence>
<dbReference type="EMBL" id="CP010975">
    <property type="protein sequence ID" value="AKE51640.1"/>
    <property type="molecule type" value="Genomic_DNA"/>
</dbReference>
<sequence length="413" mass="48014">MAFCVIGGILAIPLGLLLIDDELIPETEAWIQKTQSELASPSESYYYFLGIMAPKDKDPVTLGKKLHQKALSANPQQKDRPYHISGKQLATYRPQDYCQVYKRNCFSLLLNSHLADEIIEKNSILIKRYETFISYPNYHQSHPAHDWSSNPDYKGLGFAHEVTLIKVLKSLAHNSKSGQNTLKQLESALKEKLAQSGTLLEKMFYLALLNQTLEFKNLAYSENILKKTRLSDRLSKKELALTKAVRFDLLSHYYVNKHLMRNQNKLIMPFLLKPNMTANKLTNFLEYFKLFDYMTAEDKVSYKFDYVEEYTLLESVRNYVGYTQSLIDLVPYKSYAIRLHDLDAKIAVLNWRLQQPHNAKIDEAYLERHDTAKLNPYKTGSFFIKEEELDKQKLLCVPLEQHRDPRNVRCVQL</sequence>
<dbReference type="KEGG" id="kge:TQ33_0663"/>
<reference evidence="1 2" key="1">
    <citation type="submission" date="2015-02" db="EMBL/GenBank/DDBJ databases">
        <title>Complete genome sequence of Kangiella geojedonensis strain YCS-5T.</title>
        <authorList>
            <person name="Kim K.M."/>
        </authorList>
    </citation>
    <scope>NUCLEOTIDE SEQUENCE [LARGE SCALE GENOMIC DNA]</scope>
    <source>
        <strain evidence="1 2">YCS-5</strain>
    </source>
</reference>
<evidence type="ECO:0000313" key="1">
    <source>
        <dbReference type="EMBL" id="AKE51640.1"/>
    </source>
</evidence>
<gene>
    <name evidence="1" type="ORF">TQ33_0663</name>
</gene>
<dbReference type="Proteomes" id="UP000034071">
    <property type="component" value="Chromosome"/>
</dbReference>
<dbReference type="STRING" id="914150.TQ33_0663"/>
<keyword evidence="2" id="KW-1185">Reference proteome</keyword>
<dbReference type="HOGENOM" id="CLU_699483_0_0_6"/>
<dbReference type="AlphaFoldDB" id="A0A0F6TPS8"/>
<proteinExistence type="predicted"/>
<name>A0A0F6TPS8_9GAMM</name>